<gene>
    <name evidence="1" type="ORF">SAMN05216290_1974</name>
</gene>
<sequence>MAQELLLLGTRKGLVVFKKNAQGEFTYHKTDFLGVPVTIATIDHNTGYWWALLDHGHWGTKIHRSKDGVKWEELEAPKYPEDEEVKDGVPAATKLLWAFSSGGQDQPGTIYIGTEPGGLFKSTDNGDTFELNRGLWDHPSRKEQWFGGGRDQPGIHSILVDPANSDHIYVAISCAGTFETKDGGATWHPQNKGLQAEFLPDPNSEIGQDPHLVDWCAADPSVMWQQNHCGIYRSADAGKSWIDISEKEGVANFGFAIAAHATNPEVAWVVPGISDMVRVAVDQSLCVCRTDDGGKTWKTFSEGLPQASAFDITYRHALDVNGDSVAFGTTTGNLYLSNDAGESWKALSNNLPMIHSVEFHTID</sequence>
<evidence type="ECO:0000313" key="1">
    <source>
        <dbReference type="EMBL" id="SEW21418.1"/>
    </source>
</evidence>
<dbReference type="AlphaFoldDB" id="A0A1I0Q353"/>
<dbReference type="EMBL" id="FOIR01000002">
    <property type="protein sequence ID" value="SEW21418.1"/>
    <property type="molecule type" value="Genomic_DNA"/>
</dbReference>
<dbReference type="InterPro" id="IPR052025">
    <property type="entry name" value="Xyloglucanase_GH74"/>
</dbReference>
<protein>
    <recommendedName>
        <fullName evidence="3">BNR/Asp-box repeat-containing protein</fullName>
    </recommendedName>
</protein>
<proteinExistence type="predicted"/>
<dbReference type="CDD" id="cd15482">
    <property type="entry name" value="Sialidase_non-viral"/>
    <property type="match status" value="1"/>
</dbReference>
<dbReference type="GeneID" id="99986691"/>
<dbReference type="PANTHER" id="PTHR43739:SF5">
    <property type="entry name" value="EXO-ALPHA-SIALIDASE"/>
    <property type="match status" value="1"/>
</dbReference>
<keyword evidence="2" id="KW-1185">Reference proteome</keyword>
<dbReference type="Proteomes" id="UP000199437">
    <property type="component" value="Unassembled WGS sequence"/>
</dbReference>
<dbReference type="RefSeq" id="WP_090258418.1">
    <property type="nucleotide sequence ID" value="NZ_FOIR01000002.1"/>
</dbReference>
<dbReference type="SUPFAM" id="SSF110296">
    <property type="entry name" value="Oligoxyloglucan reducing end-specific cellobiohydrolase"/>
    <property type="match status" value="1"/>
</dbReference>
<dbReference type="GO" id="GO:0010411">
    <property type="term" value="P:xyloglucan metabolic process"/>
    <property type="evidence" value="ECO:0007669"/>
    <property type="project" value="TreeGrafter"/>
</dbReference>
<evidence type="ECO:0008006" key="3">
    <source>
        <dbReference type="Google" id="ProtNLM"/>
    </source>
</evidence>
<accession>A0A1I0Q353</accession>
<dbReference type="STRING" id="1267423.SAMN05216290_1974"/>
<name>A0A1I0Q353_9BACT</name>
<dbReference type="InterPro" id="IPR015943">
    <property type="entry name" value="WD40/YVTN_repeat-like_dom_sf"/>
</dbReference>
<dbReference type="OrthoDB" id="9757809at2"/>
<dbReference type="PANTHER" id="PTHR43739">
    <property type="entry name" value="XYLOGLUCANASE (EUROFUNG)"/>
    <property type="match status" value="1"/>
</dbReference>
<reference evidence="2" key="1">
    <citation type="submission" date="2016-10" db="EMBL/GenBank/DDBJ databases">
        <authorList>
            <person name="Varghese N."/>
            <person name="Submissions S."/>
        </authorList>
    </citation>
    <scope>NUCLEOTIDE SEQUENCE [LARGE SCALE GENOMIC DNA]</scope>
    <source>
        <strain evidence="2">CGMCC 1.12402</strain>
    </source>
</reference>
<organism evidence="1 2">
    <name type="scientific">Roseivirga pacifica</name>
    <dbReference type="NCBI Taxonomy" id="1267423"/>
    <lineage>
        <taxon>Bacteria</taxon>
        <taxon>Pseudomonadati</taxon>
        <taxon>Bacteroidota</taxon>
        <taxon>Cytophagia</taxon>
        <taxon>Cytophagales</taxon>
        <taxon>Roseivirgaceae</taxon>
        <taxon>Roseivirga</taxon>
    </lineage>
</organism>
<evidence type="ECO:0000313" key="2">
    <source>
        <dbReference type="Proteomes" id="UP000199437"/>
    </source>
</evidence>
<dbReference type="Gene3D" id="2.130.10.10">
    <property type="entry name" value="YVTN repeat-like/Quinoprotein amine dehydrogenase"/>
    <property type="match status" value="1"/>
</dbReference>